<sequence length="49" mass="5699">MPNQQRVVGCLNDIYIFKVKVQTYDPCLSIGCASWLFRRNVSYCVNKVK</sequence>
<name>A0A0E9PE98_ANGAN</name>
<dbReference type="AlphaFoldDB" id="A0A0E9PE98"/>
<reference evidence="1" key="2">
    <citation type="journal article" date="2015" name="Fish Shellfish Immunol.">
        <title>Early steps in the European eel (Anguilla anguilla)-Vibrio vulnificus interaction in the gills: Role of the RtxA13 toxin.</title>
        <authorList>
            <person name="Callol A."/>
            <person name="Pajuelo D."/>
            <person name="Ebbesson L."/>
            <person name="Teles M."/>
            <person name="MacKenzie S."/>
            <person name="Amaro C."/>
        </authorList>
    </citation>
    <scope>NUCLEOTIDE SEQUENCE</scope>
</reference>
<reference evidence="1" key="1">
    <citation type="submission" date="2014-11" db="EMBL/GenBank/DDBJ databases">
        <authorList>
            <person name="Amaro Gonzalez C."/>
        </authorList>
    </citation>
    <scope>NUCLEOTIDE SEQUENCE</scope>
</reference>
<protein>
    <submittedName>
        <fullName evidence="1">Uncharacterized protein</fullName>
    </submittedName>
</protein>
<organism evidence="1">
    <name type="scientific">Anguilla anguilla</name>
    <name type="common">European freshwater eel</name>
    <name type="synonym">Muraena anguilla</name>
    <dbReference type="NCBI Taxonomy" id="7936"/>
    <lineage>
        <taxon>Eukaryota</taxon>
        <taxon>Metazoa</taxon>
        <taxon>Chordata</taxon>
        <taxon>Craniata</taxon>
        <taxon>Vertebrata</taxon>
        <taxon>Euteleostomi</taxon>
        <taxon>Actinopterygii</taxon>
        <taxon>Neopterygii</taxon>
        <taxon>Teleostei</taxon>
        <taxon>Anguilliformes</taxon>
        <taxon>Anguillidae</taxon>
        <taxon>Anguilla</taxon>
    </lineage>
</organism>
<accession>A0A0E9PE98</accession>
<dbReference type="EMBL" id="GBXM01106187">
    <property type="protein sequence ID" value="JAH02390.1"/>
    <property type="molecule type" value="Transcribed_RNA"/>
</dbReference>
<proteinExistence type="predicted"/>
<evidence type="ECO:0000313" key="1">
    <source>
        <dbReference type="EMBL" id="JAH02390.1"/>
    </source>
</evidence>